<evidence type="ECO:0000256" key="1">
    <source>
        <dbReference type="ARBA" id="ARBA00009336"/>
    </source>
</evidence>
<keyword evidence="3" id="KW-0732">Signal</keyword>
<dbReference type="KEGG" id="pxu:106126570"/>
<dbReference type="GO" id="GO:0005975">
    <property type="term" value="P:carbohydrate metabolic process"/>
    <property type="evidence" value="ECO:0007669"/>
    <property type="project" value="InterPro"/>
</dbReference>
<accession>A0A194PUE3</accession>
<dbReference type="PROSITE" id="PS51910">
    <property type="entry name" value="GH18_2"/>
    <property type="match status" value="1"/>
</dbReference>
<dbReference type="STRING" id="66420.A0A194PUE3"/>
<dbReference type="InterPro" id="IPR029070">
    <property type="entry name" value="Chitinase_insertion_sf"/>
</dbReference>
<evidence type="ECO:0000313" key="6">
    <source>
        <dbReference type="Proteomes" id="UP000053268"/>
    </source>
</evidence>
<dbReference type="GO" id="GO:0012505">
    <property type="term" value="C:endomembrane system"/>
    <property type="evidence" value="ECO:0007669"/>
    <property type="project" value="TreeGrafter"/>
</dbReference>
<dbReference type="SUPFAM" id="SSF51445">
    <property type="entry name" value="(Trans)glycosidases"/>
    <property type="match status" value="1"/>
</dbReference>
<organism evidence="5 6">
    <name type="scientific">Papilio xuthus</name>
    <name type="common">Asian swallowtail butterfly</name>
    <dbReference type="NCBI Taxonomy" id="66420"/>
    <lineage>
        <taxon>Eukaryota</taxon>
        <taxon>Metazoa</taxon>
        <taxon>Ecdysozoa</taxon>
        <taxon>Arthropoda</taxon>
        <taxon>Hexapoda</taxon>
        <taxon>Insecta</taxon>
        <taxon>Pterygota</taxon>
        <taxon>Neoptera</taxon>
        <taxon>Endopterygota</taxon>
        <taxon>Lepidoptera</taxon>
        <taxon>Glossata</taxon>
        <taxon>Ditrysia</taxon>
        <taxon>Papilionoidea</taxon>
        <taxon>Papilionidae</taxon>
        <taxon>Papilioninae</taxon>
        <taxon>Papilio</taxon>
    </lineage>
</organism>
<dbReference type="Proteomes" id="UP000053268">
    <property type="component" value="Unassembled WGS sequence"/>
</dbReference>
<dbReference type="Gene3D" id="3.10.50.10">
    <property type="match status" value="1"/>
</dbReference>
<dbReference type="Proteomes" id="UP000694872">
    <property type="component" value="Unplaced"/>
</dbReference>
<dbReference type="Pfam" id="PF00704">
    <property type="entry name" value="Glyco_hydro_18"/>
    <property type="match status" value="1"/>
</dbReference>
<name>A0A194PUE3_PAPXU</name>
<dbReference type="InterPro" id="IPR011583">
    <property type="entry name" value="Chitinase_II/V-like_cat"/>
</dbReference>
<dbReference type="Gene3D" id="3.20.20.80">
    <property type="entry name" value="Glycosidases"/>
    <property type="match status" value="1"/>
</dbReference>
<evidence type="ECO:0000313" key="5">
    <source>
        <dbReference type="EMBL" id="KPI96942.1"/>
    </source>
</evidence>
<dbReference type="GO" id="GO:0008061">
    <property type="term" value="F:chitin binding"/>
    <property type="evidence" value="ECO:0007669"/>
    <property type="project" value="InterPro"/>
</dbReference>
<gene>
    <name evidence="7" type="primary">LOC106126570</name>
    <name evidence="5" type="ORF">RR46_05559</name>
</gene>
<dbReference type="OrthoDB" id="10254444at2759"/>
<sequence>MKCTITVVLLSILFNLCLTTLSPPSDKKTQKNVKPQEGARKNNVLDRKLVVENAYVKDILKYHATYHQDVSFRNFKNPVLGYVTPWNSKGYDVAKTWAPKFNYICPVWLQVKRQSPSIYIISGLHDVDHAWMKSVRQKGSQSNLKILPRLLFENWQPSDLKAFFMDPTANVEQEALINEVKKACKQWKFDGIVLEIFSQIGKYIEKSVKFIQKFGLAMDDNDFKLILVYPPFRGYPSDDFLVQAFNEIYPYIEAVSVMTYDFSNPQKPGPNAPLNWIRLCVEKLMNNEDSTEKKSKILLGLNFYGNAYTVNGGGPIVGSEYIELLKNAKNNQALTYNNKTGENYIEVRTSQGAKKIFYPSLYSIHKRLELAHMYGTGVAIWELGQGLDYFYDLF</sequence>
<proteinExistence type="inferred from homology"/>
<dbReference type="PANTHER" id="PTHR46066">
    <property type="entry name" value="CHITINASE DOMAIN-CONTAINING PROTEIN 1 FAMILY MEMBER"/>
    <property type="match status" value="1"/>
</dbReference>
<reference evidence="7" key="2">
    <citation type="submission" date="2025-04" db="UniProtKB">
        <authorList>
            <consortium name="RefSeq"/>
        </authorList>
    </citation>
    <scope>IDENTIFICATION</scope>
</reference>
<dbReference type="CDD" id="cd02876">
    <property type="entry name" value="GH18_SI-CLP"/>
    <property type="match status" value="1"/>
</dbReference>
<protein>
    <recommendedName>
        <fullName evidence="2">Chitinase domain-containing protein 1</fullName>
    </recommendedName>
</protein>
<evidence type="ECO:0000259" key="4">
    <source>
        <dbReference type="PROSITE" id="PS51910"/>
    </source>
</evidence>
<comment type="similarity">
    <text evidence="1">Belongs to the glycosyl hydrolase 18 family.</text>
</comment>
<feature type="chain" id="PRO_5044554385" description="Chitinase domain-containing protein 1" evidence="3">
    <location>
        <begin position="20"/>
        <end position="394"/>
    </location>
</feature>
<dbReference type="AlphaFoldDB" id="A0A194PUE3"/>
<dbReference type="PANTHER" id="PTHR46066:SF2">
    <property type="entry name" value="CHITINASE DOMAIN-CONTAINING PROTEIN 1"/>
    <property type="match status" value="1"/>
</dbReference>
<dbReference type="FunFam" id="3.20.20.80:FF:000028">
    <property type="entry name" value="Chitinase domain-containing protein 1"/>
    <property type="match status" value="1"/>
</dbReference>
<dbReference type="SMART" id="SM00636">
    <property type="entry name" value="Glyco_18"/>
    <property type="match status" value="1"/>
</dbReference>
<dbReference type="InterPro" id="IPR001223">
    <property type="entry name" value="Glyco_hydro18_cat"/>
</dbReference>
<evidence type="ECO:0000256" key="3">
    <source>
        <dbReference type="SAM" id="SignalP"/>
    </source>
</evidence>
<dbReference type="GO" id="GO:0070492">
    <property type="term" value="F:oligosaccharide binding"/>
    <property type="evidence" value="ECO:0007669"/>
    <property type="project" value="TreeGrafter"/>
</dbReference>
<reference evidence="5 6" key="1">
    <citation type="journal article" date="2015" name="Nat. Commun.">
        <title>Outbred genome sequencing and CRISPR/Cas9 gene editing in butterflies.</title>
        <authorList>
            <person name="Li X."/>
            <person name="Fan D."/>
            <person name="Zhang W."/>
            <person name="Liu G."/>
            <person name="Zhang L."/>
            <person name="Zhao L."/>
            <person name="Fang X."/>
            <person name="Chen L."/>
            <person name="Dong Y."/>
            <person name="Chen Y."/>
            <person name="Ding Y."/>
            <person name="Zhao R."/>
            <person name="Feng M."/>
            <person name="Zhu Y."/>
            <person name="Feng Y."/>
            <person name="Jiang X."/>
            <person name="Zhu D."/>
            <person name="Xiang H."/>
            <person name="Feng X."/>
            <person name="Li S."/>
            <person name="Wang J."/>
            <person name="Zhang G."/>
            <person name="Kronforst M.R."/>
            <person name="Wang W."/>
        </authorList>
    </citation>
    <scope>NUCLEOTIDE SEQUENCE [LARGE SCALE GENOMIC DNA]</scope>
    <source>
        <strain evidence="5">Ya'a_city_454_Px</strain>
        <tissue evidence="5">Whole body</tissue>
    </source>
</reference>
<dbReference type="EMBL" id="KQ459591">
    <property type="protein sequence ID" value="KPI96942.1"/>
    <property type="molecule type" value="Genomic_DNA"/>
</dbReference>
<evidence type="ECO:0000256" key="2">
    <source>
        <dbReference type="ARBA" id="ARBA00040976"/>
    </source>
</evidence>
<evidence type="ECO:0000313" key="7">
    <source>
        <dbReference type="RefSeq" id="XP_013179744.1"/>
    </source>
</evidence>
<dbReference type="RefSeq" id="XP_013179744.1">
    <property type="nucleotide sequence ID" value="XM_013324290.1"/>
</dbReference>
<feature type="domain" description="GH18" evidence="4">
    <location>
        <begin position="77"/>
        <end position="394"/>
    </location>
</feature>
<keyword evidence="6" id="KW-1185">Reference proteome</keyword>
<dbReference type="InterPro" id="IPR017853">
    <property type="entry name" value="GH"/>
</dbReference>
<feature type="signal peptide" evidence="3">
    <location>
        <begin position="1"/>
        <end position="19"/>
    </location>
</feature>
<dbReference type="GeneID" id="106126570"/>